<accession>A0A501PS33</accession>
<dbReference type="GO" id="GO:0000049">
    <property type="term" value="F:tRNA binding"/>
    <property type="evidence" value="ECO:0007669"/>
    <property type="project" value="UniProtKB-KW"/>
</dbReference>
<dbReference type="SUPFAM" id="SSF50249">
    <property type="entry name" value="Nucleic acid-binding proteins"/>
    <property type="match status" value="1"/>
</dbReference>
<comment type="catalytic activity">
    <reaction evidence="15">
        <text>Endonucleolytic cleavage of single-stranded RNA in A- and U-rich regions.</text>
        <dbReference type="EC" id="3.1.26.12"/>
    </reaction>
</comment>
<dbReference type="GO" id="GO:0006402">
    <property type="term" value="P:mRNA catabolic process"/>
    <property type="evidence" value="ECO:0007669"/>
    <property type="project" value="UniProtKB-UniRule"/>
</dbReference>
<keyword evidence="19" id="KW-1185">Reference proteome</keyword>
<dbReference type="Pfam" id="PF20833">
    <property type="entry name" value="RNase_E_G_Thio"/>
    <property type="match status" value="1"/>
</dbReference>
<dbReference type="PANTHER" id="PTHR30001:SF1">
    <property type="entry name" value="RIBONUCLEASE E_G-LIKE PROTEIN, CHLOROPLASTIC"/>
    <property type="match status" value="1"/>
</dbReference>
<keyword evidence="3 15" id="KW-0963">Cytoplasm</keyword>
<dbReference type="CDD" id="cd04453">
    <property type="entry name" value="S1_RNase_E"/>
    <property type="match status" value="1"/>
</dbReference>
<evidence type="ECO:0000256" key="10">
    <source>
        <dbReference type="ARBA" id="ARBA00022759"/>
    </source>
</evidence>
<keyword evidence="7 15" id="KW-0540">Nuclease</keyword>
<keyword evidence="13 15" id="KW-0694">RNA-binding</keyword>
<feature type="region of interest" description="Required for zinc-mediated homotetramerization and catalytic activity" evidence="15">
    <location>
        <begin position="493"/>
        <end position="496"/>
    </location>
</feature>
<evidence type="ECO:0000256" key="4">
    <source>
        <dbReference type="ARBA" id="ARBA00022519"/>
    </source>
</evidence>
<evidence type="ECO:0000256" key="6">
    <source>
        <dbReference type="ARBA" id="ARBA00022694"/>
    </source>
</evidence>
<feature type="region of interest" description="Disordered" evidence="16">
    <location>
        <begin position="99"/>
        <end position="162"/>
    </location>
</feature>
<dbReference type="InterPro" id="IPR019307">
    <property type="entry name" value="RNA-bd_AU-1/RNase_E/G"/>
</dbReference>
<comment type="subunit">
    <text evidence="15">Homotetramer formed by a dimer of dimers.</text>
</comment>
<proteinExistence type="inferred from homology"/>
<dbReference type="Gene3D" id="3.40.1260.20">
    <property type="entry name" value="Ribonuclease E, catalytic domain"/>
    <property type="match status" value="1"/>
</dbReference>
<feature type="domain" description="S1 motif" evidence="17">
    <location>
        <begin position="34"/>
        <end position="208"/>
    </location>
</feature>
<keyword evidence="8 15" id="KW-0479">Metal-binding</keyword>
<sequence length="859" mass="96474">MLIDASHEEETRVAVVRGNRVEEFDYESTSRKPLKGNIYLAKVTRVEPSLQAAFVDYGGNRHGFLAFSEIHPDYYQIPVADREALIAQEAAANADILEEEAPAEEPSEKPEEAEAEQGEETSEAVAETSDDEKAGEAAAGDNGEESSDEEIESLHSDDEEEEAKLRLRMAKRLRHKYKIQEVIKKRQIILVQVVKEERGNKGAALTTYLSLPGRYCVLMPNTLHGGGVSRKIASGQDRKRLKTILADLNMPQGMACIIRTAGASRTKLEVKRDYDYLTRMWEKIRELTLKSIAPTMIYEEGNLIKRSIRDLYTREIDEIFVEGEEGYKTAKAYMKLLMPSHAKKVQNYQDDIPLLQRFQVESHLDSMYNPSVQLRSGGYIVINPTEALVSIDVNSGKATKEHNIEETAYKTNLEAAEEIARQLKLRDMAGLIVIDFIDMEDRGNIRSVERRMKECLKSDRARIQVGKISTFGLMEMSRQRLRAGVLESSTRTCPHCDGTGIIRSVESQSLHIIRVIEEEGIRKRSSNLVLYLPANVAIYILNQKRQQLMELEQRYGFSVGISIDESLTENGYRMERTEGQKLKTEAKNSLQLGVDVSTLVDVTEDDVSEDHEEEREKPKRKRRRRPRRRNKKDRAEGQEATEETAAGEQAETGEPAEQSAGEAETAEGGEKKSSRRRPRRRSKRDKTEQGEALAAEESVTAESAEQPETAPEAETATEGEEKPKRPRRRRPPKTEAQEENAGQAEEASEAAETTGAEGEAAAEEAVKEEKPKRRRTRKPKADAAAQEKAEPAQEEKPAEEAAKPAREPEKKPETKAAPEPSPFVNVIEVGSKSEEAADKESEDKPKGGKKGWWQRAFGD</sequence>
<dbReference type="InterPro" id="IPR004659">
    <property type="entry name" value="RNase_E/G"/>
</dbReference>
<keyword evidence="4 15" id="KW-0997">Cell inner membrane</keyword>
<dbReference type="InterPro" id="IPR048583">
    <property type="entry name" value="RNase_E_G_thioredoxin-like"/>
</dbReference>
<dbReference type="InterPro" id="IPR028878">
    <property type="entry name" value="RNase_E"/>
</dbReference>
<evidence type="ECO:0000256" key="15">
    <source>
        <dbReference type="HAMAP-Rule" id="MF_00970"/>
    </source>
</evidence>
<feature type="compositionally biased region" description="Basic residues" evidence="16">
    <location>
        <begin position="618"/>
        <end position="632"/>
    </location>
</feature>
<keyword evidence="15" id="KW-0820">tRNA-binding</keyword>
<dbReference type="InterPro" id="IPR003029">
    <property type="entry name" value="S1_domain"/>
</dbReference>
<dbReference type="InterPro" id="IPR012340">
    <property type="entry name" value="NA-bd_OB-fold"/>
</dbReference>
<dbReference type="Pfam" id="PF10150">
    <property type="entry name" value="RNase_E_G"/>
    <property type="match status" value="1"/>
</dbReference>
<comment type="cofactor">
    <cofactor evidence="15">
        <name>Mg(2+)</name>
        <dbReference type="ChEBI" id="CHEBI:18420"/>
    </cofactor>
    <text evidence="15">Binds 1 Mg(2+) ion per subunit.</text>
</comment>
<evidence type="ECO:0000256" key="2">
    <source>
        <dbReference type="ARBA" id="ARBA00022475"/>
    </source>
</evidence>
<evidence type="ECO:0000313" key="19">
    <source>
        <dbReference type="Proteomes" id="UP000319148"/>
    </source>
</evidence>
<feature type="binding site" evidence="15">
    <location>
        <position position="493"/>
    </location>
    <ligand>
        <name>Zn(2+)</name>
        <dbReference type="ChEBI" id="CHEBI:29105"/>
        <note>ligand shared between dimeric partners</note>
    </ligand>
</feature>
<evidence type="ECO:0000256" key="3">
    <source>
        <dbReference type="ARBA" id="ARBA00022490"/>
    </source>
</evidence>
<dbReference type="GO" id="GO:0019843">
    <property type="term" value="F:rRNA binding"/>
    <property type="evidence" value="ECO:0007669"/>
    <property type="project" value="UniProtKB-KW"/>
</dbReference>
<dbReference type="GO" id="GO:0005737">
    <property type="term" value="C:cytoplasm"/>
    <property type="evidence" value="ECO:0007669"/>
    <property type="project" value="UniProtKB-SubCell"/>
</dbReference>
<keyword evidence="2 15" id="KW-1003">Cell membrane</keyword>
<keyword evidence="5 15" id="KW-0698">rRNA processing</keyword>
<evidence type="ECO:0000256" key="7">
    <source>
        <dbReference type="ARBA" id="ARBA00022722"/>
    </source>
</evidence>
<evidence type="ECO:0000256" key="13">
    <source>
        <dbReference type="ARBA" id="ARBA00022884"/>
    </source>
</evidence>
<feature type="compositionally biased region" description="Low complexity" evidence="16">
    <location>
        <begin position="643"/>
        <end position="663"/>
    </location>
</feature>
<feature type="binding site" evidence="15">
    <location>
        <position position="435"/>
    </location>
    <ligand>
        <name>Mg(2+)</name>
        <dbReference type="ChEBI" id="CHEBI:18420"/>
        <note>catalytic</note>
    </ligand>
</feature>
<keyword evidence="6 15" id="KW-0819">tRNA processing</keyword>
<keyword evidence="10 15" id="KW-0255">Endonuclease</keyword>
<dbReference type="HAMAP" id="MF_00970">
    <property type="entry name" value="RNase_E"/>
    <property type="match status" value="1"/>
</dbReference>
<feature type="binding site" evidence="15">
    <location>
        <position position="392"/>
    </location>
    <ligand>
        <name>Mg(2+)</name>
        <dbReference type="ChEBI" id="CHEBI:18420"/>
        <note>catalytic</note>
    </ligand>
</feature>
<keyword evidence="9 15" id="KW-0699">rRNA-binding</keyword>
<evidence type="ECO:0000256" key="11">
    <source>
        <dbReference type="ARBA" id="ARBA00022801"/>
    </source>
</evidence>
<evidence type="ECO:0000256" key="14">
    <source>
        <dbReference type="ARBA" id="ARBA00023136"/>
    </source>
</evidence>
<evidence type="ECO:0000256" key="8">
    <source>
        <dbReference type="ARBA" id="ARBA00022723"/>
    </source>
</evidence>
<evidence type="ECO:0000256" key="1">
    <source>
        <dbReference type="ARBA" id="ARBA00005663"/>
    </source>
</evidence>
<comment type="similarity">
    <text evidence="15">Belongs to the RNase E/G family. RNase E subfamily.</text>
</comment>
<dbReference type="EMBL" id="VFIY01000004">
    <property type="protein sequence ID" value="TPD63253.1"/>
    <property type="molecule type" value="Genomic_DNA"/>
</dbReference>
<evidence type="ECO:0000256" key="9">
    <source>
        <dbReference type="ARBA" id="ARBA00022730"/>
    </source>
</evidence>
<feature type="compositionally biased region" description="Low complexity" evidence="16">
    <location>
        <begin position="739"/>
        <end position="759"/>
    </location>
</feature>
<evidence type="ECO:0000256" key="12">
    <source>
        <dbReference type="ARBA" id="ARBA00022842"/>
    </source>
</evidence>
<feature type="compositionally biased region" description="Acidic residues" evidence="16">
    <location>
        <begin position="113"/>
        <end position="122"/>
    </location>
</feature>
<evidence type="ECO:0000256" key="16">
    <source>
        <dbReference type="SAM" id="MobiDB-lite"/>
    </source>
</evidence>
<feature type="compositionally biased region" description="Basic and acidic residues" evidence="16">
    <location>
        <begin position="779"/>
        <end position="816"/>
    </location>
</feature>
<comment type="cofactor">
    <cofactor evidence="15">
        <name>Zn(2+)</name>
        <dbReference type="ChEBI" id="CHEBI:29105"/>
    </cofactor>
    <text evidence="15">Binds 2 Zn(2+) ions per homotetramer.</text>
</comment>
<dbReference type="GO" id="GO:0008270">
    <property type="term" value="F:zinc ion binding"/>
    <property type="evidence" value="ECO:0007669"/>
    <property type="project" value="UniProtKB-UniRule"/>
</dbReference>
<name>A0A501PS33_9PROT</name>
<dbReference type="SMART" id="SM00316">
    <property type="entry name" value="S1"/>
    <property type="match status" value="1"/>
</dbReference>
<keyword evidence="12 15" id="KW-0460">Magnesium</keyword>
<keyword evidence="11 15" id="KW-0378">Hydrolase</keyword>
<feature type="compositionally biased region" description="Acidic residues" evidence="16">
    <location>
        <begin position="142"/>
        <end position="162"/>
    </location>
</feature>
<dbReference type="GO" id="GO:0000287">
    <property type="term" value="F:magnesium ion binding"/>
    <property type="evidence" value="ECO:0007669"/>
    <property type="project" value="UniProtKB-UniRule"/>
</dbReference>
<keyword evidence="14 15" id="KW-0472">Membrane</keyword>
<dbReference type="GO" id="GO:0006364">
    <property type="term" value="P:rRNA processing"/>
    <property type="evidence" value="ECO:0007669"/>
    <property type="project" value="UniProtKB-UniRule"/>
</dbReference>
<organism evidence="18 19">
    <name type="scientific">Emcibacter nanhaiensis</name>
    <dbReference type="NCBI Taxonomy" id="1505037"/>
    <lineage>
        <taxon>Bacteria</taxon>
        <taxon>Pseudomonadati</taxon>
        <taxon>Pseudomonadota</taxon>
        <taxon>Alphaproteobacteria</taxon>
        <taxon>Emcibacterales</taxon>
        <taxon>Emcibacteraceae</taxon>
        <taxon>Emcibacter</taxon>
    </lineage>
</organism>
<dbReference type="EC" id="3.1.26.12" evidence="15"/>
<dbReference type="PANTHER" id="PTHR30001">
    <property type="entry name" value="RIBONUCLEASE"/>
    <property type="match status" value="1"/>
</dbReference>
<feature type="compositionally biased region" description="Basic and acidic residues" evidence="16">
    <location>
        <begin position="831"/>
        <end position="846"/>
    </location>
</feature>
<feature type="compositionally biased region" description="Low complexity" evidence="16">
    <location>
        <begin position="691"/>
        <end position="716"/>
    </location>
</feature>
<comment type="caution">
    <text evidence="18">The sequence shown here is derived from an EMBL/GenBank/DDBJ whole genome shotgun (WGS) entry which is preliminary data.</text>
</comment>
<comment type="function">
    <text evidence="15">Endoribonuclease that plays a central role in RNA processing and decay. Required for the maturation of 5S and 16S rRNAs and the majority of tRNAs. Also involved in the degradation of most mRNAs.</text>
</comment>
<gene>
    <name evidence="15" type="primary">rne</name>
    <name evidence="18" type="ORF">FIV46_02495</name>
</gene>
<feature type="region of interest" description="Disordered" evidence="16">
    <location>
        <begin position="605"/>
        <end position="859"/>
    </location>
</feature>
<reference evidence="19" key="1">
    <citation type="submission" date="2019-06" db="EMBL/GenBank/DDBJ databases">
        <title>The complete genome of Emcibacter congregatus ZYLT.</title>
        <authorList>
            <person name="Zhao Z."/>
        </authorList>
    </citation>
    <scope>NUCLEOTIDE SEQUENCE [LARGE SCALE GENOMIC DNA]</scope>
    <source>
        <strain evidence="19">MCCC 1A06723</strain>
    </source>
</reference>
<feature type="compositionally biased region" description="Basic residues" evidence="16">
    <location>
        <begin position="673"/>
        <end position="684"/>
    </location>
</feature>
<keyword evidence="15" id="KW-0862">Zinc</keyword>
<protein>
    <recommendedName>
        <fullName evidence="15">Ribonuclease E</fullName>
        <shortName evidence="15">RNase E</shortName>
        <ecNumber evidence="15">3.1.26.12</ecNumber>
    </recommendedName>
</protein>
<dbReference type="GO" id="GO:0009898">
    <property type="term" value="C:cytoplasmic side of plasma membrane"/>
    <property type="evidence" value="ECO:0007669"/>
    <property type="project" value="UniProtKB-UniRule"/>
</dbReference>
<dbReference type="GO" id="GO:0008995">
    <property type="term" value="F:ribonuclease E activity"/>
    <property type="evidence" value="ECO:0007669"/>
    <property type="project" value="UniProtKB-EC"/>
</dbReference>
<dbReference type="Gene3D" id="2.40.50.140">
    <property type="entry name" value="Nucleic acid-binding proteins"/>
    <property type="match status" value="1"/>
</dbReference>
<dbReference type="Proteomes" id="UP000319148">
    <property type="component" value="Unassembled WGS sequence"/>
</dbReference>
<evidence type="ECO:0000256" key="5">
    <source>
        <dbReference type="ARBA" id="ARBA00022552"/>
    </source>
</evidence>
<dbReference type="NCBIfam" id="TIGR00757">
    <property type="entry name" value="RNaseEG"/>
    <property type="match status" value="1"/>
</dbReference>
<evidence type="ECO:0000313" key="18">
    <source>
        <dbReference type="EMBL" id="TPD63253.1"/>
    </source>
</evidence>
<evidence type="ECO:0000259" key="17">
    <source>
        <dbReference type="SMART" id="SM00316"/>
    </source>
</evidence>
<dbReference type="GO" id="GO:0008033">
    <property type="term" value="P:tRNA processing"/>
    <property type="evidence" value="ECO:0007669"/>
    <property type="project" value="UniProtKB-UniRule"/>
</dbReference>
<dbReference type="AlphaFoldDB" id="A0A501PS33"/>
<feature type="binding site" evidence="15">
    <location>
        <position position="496"/>
    </location>
    <ligand>
        <name>Zn(2+)</name>
        <dbReference type="ChEBI" id="CHEBI:29105"/>
        <note>ligand shared between dimeric partners</note>
    </ligand>
</feature>
<comment type="subcellular location">
    <subcellularLocation>
        <location evidence="15">Cytoplasm</location>
    </subcellularLocation>
    <subcellularLocation>
        <location evidence="15">Cell inner membrane</location>
        <topology evidence="15">Peripheral membrane protein</topology>
        <orientation evidence="15">Cytoplasmic side</orientation>
    </subcellularLocation>
</comment>
<comment type="similarity">
    <text evidence="1">Belongs to the RNase E/G family. RNase G subfamily.</text>
</comment>
<dbReference type="OrthoDB" id="9804278at2"/>